<protein>
    <submittedName>
        <fullName evidence="1">Uncharacterized protein</fullName>
    </submittedName>
</protein>
<sequence>MAAQCMPWRCIFAGVALMMLLGVLPLTSLGWSARRLQAPASTAPVVEAPVKTRTGALRAALGADNSTNATDAEGEVMTSHEAEEQVVAAQGVDDDDPSAAFPFRPVCKNRHFSGLPHSFTGVHRCSSLQAIAEEANGRCLRAAQSKWGSMSRVSLRDTAWSCSSRHWKECRVFDCRRKCRGTFRRLTCYVRVCVRF</sequence>
<name>A0A7S2E085_9DINO</name>
<evidence type="ECO:0000313" key="1">
    <source>
        <dbReference type="EMBL" id="CAD9469455.1"/>
    </source>
</evidence>
<gene>
    <name evidence="1" type="ORF">AAND1436_LOCUS30520</name>
</gene>
<accession>A0A7S2E085</accession>
<proteinExistence type="predicted"/>
<dbReference type="AlphaFoldDB" id="A0A7S2E085"/>
<reference evidence="1" key="1">
    <citation type="submission" date="2021-01" db="EMBL/GenBank/DDBJ databases">
        <authorList>
            <person name="Corre E."/>
            <person name="Pelletier E."/>
            <person name="Niang G."/>
            <person name="Scheremetjew M."/>
            <person name="Finn R."/>
            <person name="Kale V."/>
            <person name="Holt S."/>
            <person name="Cochrane G."/>
            <person name="Meng A."/>
            <person name="Brown T."/>
            <person name="Cohen L."/>
        </authorList>
    </citation>
    <scope>NUCLEOTIDE SEQUENCE</scope>
    <source>
        <strain evidence="1">CCMP2222</strain>
    </source>
</reference>
<dbReference type="EMBL" id="HBGQ01063183">
    <property type="protein sequence ID" value="CAD9469455.1"/>
    <property type="molecule type" value="Transcribed_RNA"/>
</dbReference>
<organism evidence="1">
    <name type="scientific">Alexandrium andersonii</name>
    <dbReference type="NCBI Taxonomy" id="327968"/>
    <lineage>
        <taxon>Eukaryota</taxon>
        <taxon>Sar</taxon>
        <taxon>Alveolata</taxon>
        <taxon>Dinophyceae</taxon>
        <taxon>Gonyaulacales</taxon>
        <taxon>Pyrocystaceae</taxon>
        <taxon>Alexandrium</taxon>
    </lineage>
</organism>